<sequence>MLRRGTIDIWYDRYSTKLLRKFVEDRTRKPSPSLEKFCFVQQLVDLDVNWTFRFLDLPPEIRNLIYGHLLRLRDSRWHADRTVCLTAILSTCRQTHAEAQGIIYIENTFEVALRSMANLPGQTHVNHTTVSFAKLAIDQVQLYDASQSDIDDLWPTVIREAESVKLVVKLYTPGFSATPRRPDFKQANHALHSLASSRNGATKLKRLQVVVKGDTAGIPESLLLSIFYPLTQLRNIASADFAVGGLPDAIAAELHRLLLTGETRGHDDLCETLRDQYLRAMKLYLRATDAGGEDGVLERLVRHILRANRLLKTDGVYLDAAYYAKCGESLKALRGCLDGSAMRAVKTGLRKEREGWLMVGIGHGI</sequence>
<dbReference type="EMBL" id="NAJQ01000288">
    <property type="protein sequence ID" value="TKA72907.1"/>
    <property type="molecule type" value="Genomic_DNA"/>
</dbReference>
<proteinExistence type="predicted"/>
<dbReference type="AlphaFoldDB" id="A0A4U0XAR1"/>
<organism evidence="1 2">
    <name type="scientific">Friedmanniomyces simplex</name>
    <dbReference type="NCBI Taxonomy" id="329884"/>
    <lineage>
        <taxon>Eukaryota</taxon>
        <taxon>Fungi</taxon>
        <taxon>Dikarya</taxon>
        <taxon>Ascomycota</taxon>
        <taxon>Pezizomycotina</taxon>
        <taxon>Dothideomycetes</taxon>
        <taxon>Dothideomycetidae</taxon>
        <taxon>Mycosphaerellales</taxon>
        <taxon>Teratosphaeriaceae</taxon>
        <taxon>Friedmanniomyces</taxon>
    </lineage>
</organism>
<evidence type="ECO:0000313" key="2">
    <source>
        <dbReference type="Proteomes" id="UP000309340"/>
    </source>
</evidence>
<dbReference type="InterPro" id="IPR038883">
    <property type="entry name" value="AN11006-like"/>
</dbReference>
<dbReference type="OrthoDB" id="5229512at2759"/>
<evidence type="ECO:0000313" key="1">
    <source>
        <dbReference type="EMBL" id="TKA72907.1"/>
    </source>
</evidence>
<reference evidence="1 2" key="1">
    <citation type="submission" date="2017-03" db="EMBL/GenBank/DDBJ databases">
        <title>Genomes of endolithic fungi from Antarctica.</title>
        <authorList>
            <person name="Coleine C."/>
            <person name="Masonjones S."/>
            <person name="Stajich J.E."/>
        </authorList>
    </citation>
    <scope>NUCLEOTIDE SEQUENCE [LARGE SCALE GENOMIC DNA]</scope>
    <source>
        <strain evidence="1 2">CCFEE 5184</strain>
    </source>
</reference>
<protein>
    <recommendedName>
        <fullName evidence="3">F-box domain-containing protein</fullName>
    </recommendedName>
</protein>
<dbReference type="PANTHER" id="PTHR42085">
    <property type="entry name" value="F-BOX DOMAIN-CONTAINING PROTEIN"/>
    <property type="match status" value="1"/>
</dbReference>
<name>A0A4U0XAR1_9PEZI</name>
<accession>A0A4U0XAR1</accession>
<dbReference type="PANTHER" id="PTHR42085:SF2">
    <property type="entry name" value="F-BOX DOMAIN-CONTAINING PROTEIN"/>
    <property type="match status" value="1"/>
</dbReference>
<keyword evidence="2" id="KW-1185">Reference proteome</keyword>
<comment type="caution">
    <text evidence="1">The sequence shown here is derived from an EMBL/GenBank/DDBJ whole genome shotgun (WGS) entry which is preliminary data.</text>
</comment>
<gene>
    <name evidence="1" type="ORF">B0A55_05352</name>
</gene>
<evidence type="ECO:0008006" key="3">
    <source>
        <dbReference type="Google" id="ProtNLM"/>
    </source>
</evidence>
<dbReference type="Proteomes" id="UP000309340">
    <property type="component" value="Unassembled WGS sequence"/>
</dbReference>